<dbReference type="Pfam" id="PF05478">
    <property type="entry name" value="Prominin"/>
    <property type="match status" value="2"/>
</dbReference>
<dbReference type="AlphaFoldDB" id="A0A556TN07"/>
<dbReference type="OrthoDB" id="6229420at2759"/>
<gene>
    <name evidence="8" type="ORF">Baya_2090</name>
</gene>
<keyword evidence="3 7" id="KW-0812">Transmembrane</keyword>
<accession>A0A556TN07</accession>
<dbReference type="PANTHER" id="PTHR22730">
    <property type="entry name" value="PROMININ PROM PROTEIN"/>
    <property type="match status" value="1"/>
</dbReference>
<comment type="subcellular location">
    <subcellularLocation>
        <location evidence="1">Cell projection</location>
        <location evidence="1">Microvillus membrane</location>
        <topology evidence="1">Multi-pass membrane protein</topology>
    </subcellularLocation>
</comment>
<evidence type="ECO:0000256" key="5">
    <source>
        <dbReference type="ARBA" id="ARBA00023136"/>
    </source>
</evidence>
<keyword evidence="9" id="KW-1185">Reference proteome</keyword>
<keyword evidence="5 7" id="KW-0472">Membrane</keyword>
<dbReference type="PANTHER" id="PTHR22730:SF4">
    <property type="entry name" value="PROMININ-1-A-LIKE"/>
    <property type="match status" value="1"/>
</dbReference>
<evidence type="ECO:0000256" key="2">
    <source>
        <dbReference type="ARBA" id="ARBA00006058"/>
    </source>
</evidence>
<keyword evidence="6" id="KW-0325">Glycoprotein</keyword>
<reference evidence="8 9" key="1">
    <citation type="journal article" date="2019" name="Genome Biol. Evol.">
        <title>Whole-Genome Sequencing of the Giant Devil Catfish, Bagarius yarrelli.</title>
        <authorList>
            <person name="Jiang W."/>
            <person name="Lv Y."/>
            <person name="Cheng L."/>
            <person name="Yang K."/>
            <person name="Chao B."/>
            <person name="Wang X."/>
            <person name="Li Y."/>
            <person name="Pan X."/>
            <person name="You X."/>
            <person name="Zhang Y."/>
            <person name="Yang J."/>
            <person name="Li J."/>
            <person name="Zhang X."/>
            <person name="Liu S."/>
            <person name="Sun C."/>
            <person name="Yang J."/>
            <person name="Shi Q."/>
        </authorList>
    </citation>
    <scope>NUCLEOTIDE SEQUENCE [LARGE SCALE GENOMIC DNA]</scope>
    <source>
        <strain evidence="8">JWS20170419001</strain>
        <tissue evidence="8">Muscle</tissue>
    </source>
</reference>
<feature type="transmembrane region" description="Helical" evidence="7">
    <location>
        <begin position="16"/>
        <end position="37"/>
    </location>
</feature>
<keyword evidence="4 7" id="KW-1133">Transmembrane helix</keyword>
<dbReference type="InterPro" id="IPR008795">
    <property type="entry name" value="Prominin"/>
</dbReference>
<evidence type="ECO:0000313" key="8">
    <source>
        <dbReference type="EMBL" id="TSK22732.1"/>
    </source>
</evidence>
<sequence>MYQKQTNSINCRRRSFYWTTSLITILILAGNICMFLSNAYTHETVQSVPSEFNSTLKNVQSFITTIPEQIDQVVNESIVVVDNVTNNIKGIGPLLGGEIQRRIEGSINPALDSVALMAQIVQNTSLFLSALNATQKELDLLQSNLTGVKTRINKTLNSPGCIKCVFLQSELNKLSLVSSINLSSFSTLQLVVDQAEKTDLNAQIQKLIDTPGVIPGFQLSQSLGLKINLTISEVYKNCQMNKSLWNTLHLEDIIDLNNYLNVSKYTGQVQEVLEKSNITLPSIVLLDSEMKEQISSFSSTASSVNISSTEWKTNATVKAELQNEAKDLRFLQSHFNSTISSQLMELDSQTKRFTNLLLHVNSTVKDVLEKVSSAQDVLNNNLTQTVKLKLTEFIDCQIVVFTELAEWANKTITEEVGRCGTIAITVNTVENIFCSQLVDSLNAFWFSLGWCMVFLIPSIIFSVKLSKFYCRMEYKDEYM</sequence>
<protein>
    <submittedName>
        <fullName evidence="8">Prominin-1-A</fullName>
    </submittedName>
</protein>
<dbReference type="EMBL" id="VCAZ01000006">
    <property type="protein sequence ID" value="TSK22732.1"/>
    <property type="molecule type" value="Genomic_DNA"/>
</dbReference>
<dbReference type="GO" id="GO:0015485">
    <property type="term" value="F:cholesterol binding"/>
    <property type="evidence" value="ECO:0007669"/>
    <property type="project" value="TreeGrafter"/>
</dbReference>
<dbReference type="GO" id="GO:0016324">
    <property type="term" value="C:apical plasma membrane"/>
    <property type="evidence" value="ECO:0007669"/>
    <property type="project" value="TreeGrafter"/>
</dbReference>
<dbReference type="GO" id="GO:0005929">
    <property type="term" value="C:cilium"/>
    <property type="evidence" value="ECO:0007669"/>
    <property type="project" value="TreeGrafter"/>
</dbReference>
<organism evidence="8 9">
    <name type="scientific">Bagarius yarrelli</name>
    <name type="common">Goonch</name>
    <name type="synonym">Bagrus yarrelli</name>
    <dbReference type="NCBI Taxonomy" id="175774"/>
    <lineage>
        <taxon>Eukaryota</taxon>
        <taxon>Metazoa</taxon>
        <taxon>Chordata</taxon>
        <taxon>Craniata</taxon>
        <taxon>Vertebrata</taxon>
        <taxon>Euteleostomi</taxon>
        <taxon>Actinopterygii</taxon>
        <taxon>Neopterygii</taxon>
        <taxon>Teleostei</taxon>
        <taxon>Ostariophysi</taxon>
        <taxon>Siluriformes</taxon>
        <taxon>Sisoridae</taxon>
        <taxon>Sisorinae</taxon>
        <taxon>Bagarius</taxon>
    </lineage>
</organism>
<evidence type="ECO:0000313" key="9">
    <source>
        <dbReference type="Proteomes" id="UP000319801"/>
    </source>
</evidence>
<name>A0A556TN07_BAGYA</name>
<comment type="caution">
    <text evidence="8">The sequence shown here is derived from an EMBL/GenBank/DDBJ whole genome shotgun (WGS) entry which is preliminary data.</text>
</comment>
<dbReference type="GO" id="GO:0071914">
    <property type="term" value="C:prominosome"/>
    <property type="evidence" value="ECO:0007669"/>
    <property type="project" value="TreeGrafter"/>
</dbReference>
<evidence type="ECO:0000256" key="7">
    <source>
        <dbReference type="SAM" id="Phobius"/>
    </source>
</evidence>
<dbReference type="Proteomes" id="UP000319801">
    <property type="component" value="Unassembled WGS sequence"/>
</dbReference>
<feature type="transmembrane region" description="Helical" evidence="7">
    <location>
        <begin position="443"/>
        <end position="463"/>
    </location>
</feature>
<dbReference type="GO" id="GO:0031528">
    <property type="term" value="C:microvillus membrane"/>
    <property type="evidence" value="ECO:0007669"/>
    <property type="project" value="UniProtKB-SubCell"/>
</dbReference>
<evidence type="ECO:0000256" key="6">
    <source>
        <dbReference type="ARBA" id="ARBA00023180"/>
    </source>
</evidence>
<dbReference type="GO" id="GO:0009986">
    <property type="term" value="C:cell surface"/>
    <property type="evidence" value="ECO:0007669"/>
    <property type="project" value="TreeGrafter"/>
</dbReference>
<proteinExistence type="inferred from homology"/>
<evidence type="ECO:0000256" key="3">
    <source>
        <dbReference type="ARBA" id="ARBA00022692"/>
    </source>
</evidence>
<evidence type="ECO:0000256" key="4">
    <source>
        <dbReference type="ARBA" id="ARBA00022989"/>
    </source>
</evidence>
<comment type="similarity">
    <text evidence="2">Belongs to the prominin family.</text>
</comment>
<evidence type="ECO:0000256" key="1">
    <source>
        <dbReference type="ARBA" id="ARBA00004475"/>
    </source>
</evidence>